<feature type="binding site" evidence="9">
    <location>
        <begin position="45"/>
        <end position="49"/>
    </location>
    <ligand>
        <name>substrate</name>
    </ligand>
</feature>
<keyword evidence="5 9" id="KW-0067">ATP-binding</keyword>
<dbReference type="NCBIfam" id="TIGR02152">
    <property type="entry name" value="D_ribokin_bact"/>
    <property type="match status" value="1"/>
</dbReference>
<feature type="binding site" evidence="9">
    <location>
        <position position="146"/>
    </location>
    <ligand>
        <name>substrate</name>
    </ligand>
</feature>
<organism evidence="11 12">
    <name type="scientific">Chelativorans composti</name>
    <dbReference type="NCBI Taxonomy" id="768533"/>
    <lineage>
        <taxon>Bacteria</taxon>
        <taxon>Pseudomonadati</taxon>
        <taxon>Pseudomonadota</taxon>
        <taxon>Alphaproteobacteria</taxon>
        <taxon>Hyphomicrobiales</taxon>
        <taxon>Phyllobacteriaceae</taxon>
        <taxon>Chelativorans</taxon>
    </lineage>
</organism>
<dbReference type="InterPro" id="IPR029056">
    <property type="entry name" value="Ribokinase-like"/>
</dbReference>
<dbReference type="PANTHER" id="PTHR10584:SF166">
    <property type="entry name" value="RIBOKINASE"/>
    <property type="match status" value="1"/>
</dbReference>
<keyword evidence="12" id="KW-1185">Reference proteome</keyword>
<feature type="binding site" evidence="9">
    <location>
        <position position="298"/>
    </location>
    <ligand>
        <name>K(+)</name>
        <dbReference type="ChEBI" id="CHEBI:29103"/>
    </ligand>
</feature>
<reference evidence="12" key="1">
    <citation type="journal article" date="2019" name="Int. J. Syst. Evol. Microbiol.">
        <title>The Global Catalogue of Microorganisms (GCM) 10K type strain sequencing project: providing services to taxonomists for standard genome sequencing and annotation.</title>
        <authorList>
            <consortium name="The Broad Institute Genomics Platform"/>
            <consortium name="The Broad Institute Genome Sequencing Center for Infectious Disease"/>
            <person name="Wu L."/>
            <person name="Ma J."/>
        </authorList>
    </citation>
    <scope>NUCLEOTIDE SEQUENCE [LARGE SCALE GENOMIC DNA]</scope>
    <source>
        <strain evidence="12">KCTC 23707</strain>
    </source>
</reference>
<comment type="cofactor">
    <cofactor evidence="9">
        <name>Mg(2+)</name>
        <dbReference type="ChEBI" id="CHEBI:18420"/>
    </cofactor>
</comment>
<evidence type="ECO:0000256" key="7">
    <source>
        <dbReference type="ARBA" id="ARBA00022958"/>
    </source>
</evidence>
<evidence type="ECO:0000256" key="6">
    <source>
        <dbReference type="ARBA" id="ARBA00022842"/>
    </source>
</evidence>
<evidence type="ECO:0000256" key="8">
    <source>
        <dbReference type="ARBA" id="ARBA00023277"/>
    </source>
</evidence>
<feature type="binding site" evidence="9">
    <location>
        <position position="191"/>
    </location>
    <ligand>
        <name>ATP</name>
        <dbReference type="ChEBI" id="CHEBI:30616"/>
    </ligand>
</feature>
<dbReference type="InterPro" id="IPR002139">
    <property type="entry name" value="Ribo/fructo_kinase"/>
</dbReference>
<evidence type="ECO:0000259" key="10">
    <source>
        <dbReference type="Pfam" id="PF00294"/>
    </source>
</evidence>
<dbReference type="Proteomes" id="UP001597373">
    <property type="component" value="Unassembled WGS sequence"/>
</dbReference>
<comment type="catalytic activity">
    <reaction evidence="9">
        <text>2-deoxy-D-ribose + ATP = 2-deoxy-D-ribose 5-phosphate + ADP + H(+)</text>
        <dbReference type="Rhea" id="RHEA:30871"/>
        <dbReference type="ChEBI" id="CHEBI:15378"/>
        <dbReference type="ChEBI" id="CHEBI:30616"/>
        <dbReference type="ChEBI" id="CHEBI:62877"/>
        <dbReference type="ChEBI" id="CHEBI:90761"/>
        <dbReference type="ChEBI" id="CHEBI:456216"/>
        <dbReference type="EC" id="2.7.1.229"/>
    </reaction>
</comment>
<feature type="binding site" evidence="9">
    <location>
        <position position="259"/>
    </location>
    <ligand>
        <name>substrate</name>
    </ligand>
</feature>
<feature type="binding site" evidence="9">
    <location>
        <position position="289"/>
    </location>
    <ligand>
        <name>K(+)</name>
        <dbReference type="ChEBI" id="CHEBI:29103"/>
    </ligand>
</feature>
<evidence type="ECO:0000313" key="11">
    <source>
        <dbReference type="EMBL" id="MFD2260621.1"/>
    </source>
</evidence>
<keyword evidence="6 9" id="KW-0460">Magnesium</keyword>
<dbReference type="EMBL" id="JBHUIR010000049">
    <property type="protein sequence ID" value="MFD2260621.1"/>
    <property type="molecule type" value="Genomic_DNA"/>
</dbReference>
<sequence>MVSSEKTGRIAIVGSNMVDLITYVQIMPKPGETVEAPDFEIGCGGKGANQAIAAARLGSQVSMVTKVGDDLFGDNTIRNFAENGVDTTHVKKVAGKSSGVAPIFVEPSGENSILIVKGANADLSPADVDAAEDMLRQADLILLQLEIPLETVAYTIRRAAEWGVRTILNPAPATKELKVSDISSLSFLVPNESELELLSGMPTTTEEEIVAAARSLIAQGIGTVIVTLGGRGARLVTADDVKVIEAVKVKPVDTTGAGDAFIGSFAHFLAATGDVEQSLNRAARYAAFSVGRRGTQKSYATAAEFEEFCKSLSASE</sequence>
<keyword evidence="4 9" id="KW-0418">Kinase</keyword>
<gene>
    <name evidence="11" type="primary">rbsK</name>
    <name evidence="9" type="synonym">deoK</name>
    <name evidence="11" type="ORF">ACFSMZ_12730</name>
</gene>
<keyword evidence="7 9" id="KW-0630">Potassium</keyword>
<evidence type="ECO:0000313" key="12">
    <source>
        <dbReference type="Proteomes" id="UP001597373"/>
    </source>
</evidence>
<feature type="active site" description="Proton acceptor" evidence="9">
    <location>
        <position position="259"/>
    </location>
</feature>
<feature type="binding site" evidence="9">
    <location>
        <position position="253"/>
    </location>
    <ligand>
        <name>K(+)</name>
        <dbReference type="ChEBI" id="CHEBI:29103"/>
    </ligand>
</feature>
<dbReference type="InterPro" id="IPR011611">
    <property type="entry name" value="PfkB_dom"/>
</dbReference>
<feature type="binding site" evidence="9">
    <location>
        <position position="292"/>
    </location>
    <ligand>
        <name>K(+)</name>
        <dbReference type="ChEBI" id="CHEBI:29103"/>
    </ligand>
</feature>
<evidence type="ECO:0000256" key="2">
    <source>
        <dbReference type="ARBA" id="ARBA00022723"/>
    </source>
</evidence>
<dbReference type="RefSeq" id="WP_345099724.1">
    <property type="nucleotide sequence ID" value="NZ_BAABGS010000070.1"/>
</dbReference>
<feature type="binding site" evidence="9">
    <location>
        <position position="294"/>
    </location>
    <ligand>
        <name>K(+)</name>
        <dbReference type="ChEBI" id="CHEBI:29103"/>
    </ligand>
</feature>
<feature type="binding site" evidence="9">
    <location>
        <position position="255"/>
    </location>
    <ligand>
        <name>K(+)</name>
        <dbReference type="ChEBI" id="CHEBI:29103"/>
    </ligand>
</feature>
<feature type="binding site" evidence="9">
    <location>
        <begin position="227"/>
        <end position="232"/>
    </location>
    <ligand>
        <name>ATP</name>
        <dbReference type="ChEBI" id="CHEBI:30616"/>
    </ligand>
</feature>
<dbReference type="SUPFAM" id="SSF53613">
    <property type="entry name" value="Ribokinase-like"/>
    <property type="match status" value="1"/>
</dbReference>
<comment type="subcellular location">
    <subcellularLocation>
        <location evidence="9">Cytoplasm</location>
    </subcellularLocation>
</comment>
<dbReference type="InterPro" id="IPR011877">
    <property type="entry name" value="Ribokinase"/>
</dbReference>
<dbReference type="EC" id="2.7.1.229" evidence="9"/>
<feature type="domain" description="Carbohydrate kinase PfkB" evidence="10">
    <location>
        <begin position="9"/>
        <end position="299"/>
    </location>
</feature>
<keyword evidence="1 9" id="KW-0808">Transferase</keyword>
<dbReference type="PRINTS" id="PR00990">
    <property type="entry name" value="RIBOKINASE"/>
</dbReference>
<comment type="similarity">
    <text evidence="9">Belongs to the carbohydrate kinase PfkB family. Deoxyribokinase subfamily.</text>
</comment>
<dbReference type="PANTHER" id="PTHR10584">
    <property type="entry name" value="SUGAR KINASE"/>
    <property type="match status" value="1"/>
</dbReference>
<comment type="subunit">
    <text evidence="9">Homodimer.</text>
</comment>
<evidence type="ECO:0000256" key="9">
    <source>
        <dbReference type="HAMAP-Rule" id="MF_01987"/>
    </source>
</evidence>
<feature type="binding site" evidence="9">
    <location>
        <begin position="17"/>
        <end position="19"/>
    </location>
    <ligand>
        <name>substrate</name>
    </ligand>
</feature>
<dbReference type="CDD" id="cd01174">
    <property type="entry name" value="ribokinase"/>
    <property type="match status" value="1"/>
</dbReference>
<evidence type="ECO:0000256" key="1">
    <source>
        <dbReference type="ARBA" id="ARBA00022679"/>
    </source>
</evidence>
<dbReference type="Pfam" id="PF00294">
    <property type="entry name" value="PfkB"/>
    <property type="match status" value="1"/>
</dbReference>
<comment type="function">
    <text evidence="9">Catalyzes the ATP-dependent phosphorylation of 2-deoxy-D-ribose to 2-deoxy-D-ribose 5-phosphate (dRib-5P), allowing the use of deoxyribose as the sole carbon source.</text>
</comment>
<dbReference type="Gene3D" id="3.40.1190.20">
    <property type="match status" value="1"/>
</dbReference>
<name>A0ABW5DJE4_9HYPH</name>
<evidence type="ECO:0000256" key="5">
    <source>
        <dbReference type="ARBA" id="ARBA00022840"/>
    </source>
</evidence>
<dbReference type="HAMAP" id="MF_01987">
    <property type="entry name" value="Ribokinase"/>
    <property type="match status" value="1"/>
</dbReference>
<comment type="caution">
    <text evidence="11">The sequence shown here is derived from an EMBL/GenBank/DDBJ whole genome shotgun (WGS) entry which is preliminary data.</text>
</comment>
<dbReference type="GO" id="GO:0004747">
    <property type="term" value="F:ribokinase activity"/>
    <property type="evidence" value="ECO:0007669"/>
    <property type="project" value="UniProtKB-EC"/>
</dbReference>
<keyword evidence="8 9" id="KW-0119">Carbohydrate metabolism</keyword>
<keyword evidence="9" id="KW-0963">Cytoplasm</keyword>
<feature type="binding site" evidence="9">
    <location>
        <begin position="258"/>
        <end position="259"/>
    </location>
    <ligand>
        <name>ATP</name>
        <dbReference type="ChEBI" id="CHEBI:30616"/>
    </ligand>
</feature>
<protein>
    <recommendedName>
        <fullName evidence="9">Deoxyribokinase</fullName>
        <shortName evidence="9">dRK</shortName>
        <ecNumber evidence="9">2.7.1.229</ecNumber>
    </recommendedName>
    <alternativeName>
        <fullName evidence="9">ATP:2-deoxy-D-ribose 5-phosphotransferase</fullName>
    </alternativeName>
</protein>
<evidence type="ECO:0000256" key="3">
    <source>
        <dbReference type="ARBA" id="ARBA00022741"/>
    </source>
</evidence>
<proteinExistence type="inferred from homology"/>
<comment type="caution">
    <text evidence="9">Lacks conserved residue(s) required for the propagation of feature annotation.</text>
</comment>
<evidence type="ECO:0000256" key="4">
    <source>
        <dbReference type="ARBA" id="ARBA00022777"/>
    </source>
</evidence>
<keyword evidence="2 9" id="KW-0479">Metal-binding</keyword>
<accession>A0ABW5DJE4</accession>
<feature type="site" description="Important for substrate specificity" evidence="9">
    <location>
        <position position="17"/>
    </location>
</feature>
<keyword evidence="3 9" id="KW-0547">Nucleotide-binding</keyword>